<dbReference type="Pfam" id="PF14030">
    <property type="entry name" value="DUF4245"/>
    <property type="match status" value="1"/>
</dbReference>
<dbReference type="RefSeq" id="WP_117400080.1">
    <property type="nucleotide sequence ID" value="NZ_QVNQ01000004.1"/>
</dbReference>
<keyword evidence="2" id="KW-0812">Transmembrane</keyword>
<protein>
    <submittedName>
        <fullName evidence="3">DUF4245 domain-containing protein</fullName>
    </submittedName>
</protein>
<feature type="transmembrane region" description="Helical" evidence="2">
    <location>
        <begin position="60"/>
        <end position="80"/>
    </location>
</feature>
<dbReference type="Proteomes" id="UP000262882">
    <property type="component" value="Unassembled WGS sequence"/>
</dbReference>
<proteinExistence type="predicted"/>
<keyword evidence="4" id="KW-1185">Reference proteome</keyword>
<comment type="caution">
    <text evidence="3">The sequence shown here is derived from an EMBL/GenBank/DDBJ whole genome shotgun (WGS) entry which is preliminary data.</text>
</comment>
<feature type="compositionally biased region" description="Basic and acidic residues" evidence="1">
    <location>
        <begin position="13"/>
        <end position="31"/>
    </location>
</feature>
<dbReference type="OrthoDB" id="5146801at2"/>
<dbReference type="InterPro" id="IPR025339">
    <property type="entry name" value="DUF4245"/>
</dbReference>
<gene>
    <name evidence="3" type="ORF">D0T12_14520</name>
</gene>
<organism evidence="3 4">
    <name type="scientific">Actinomadura spongiicola</name>
    <dbReference type="NCBI Taxonomy" id="2303421"/>
    <lineage>
        <taxon>Bacteria</taxon>
        <taxon>Bacillati</taxon>
        <taxon>Actinomycetota</taxon>
        <taxon>Actinomycetes</taxon>
        <taxon>Streptosporangiales</taxon>
        <taxon>Thermomonosporaceae</taxon>
        <taxon>Actinomadura</taxon>
    </lineage>
</organism>
<name>A0A372GH92_9ACTN</name>
<keyword evidence="2" id="KW-1133">Transmembrane helix</keyword>
<sequence length="246" mass="26155">MTDKRQSSVPETEAQHADAPEDATEAAREDAPGDVPEGAPGGRPVIQVSPGTHKRLTTGLGGFAMAMGACLLLVLVIYAITPRSDEEVLPTVDYGSQLWVMRNDAPFTVHAPEGLPARWRPTSSRVHGLDDADKKKPIAWHLGFVTPNDEYAALEQSDEKASEYIPRMANSSKPTGTHQVNGVAWAKYHRKDKKANSLARTLPDGVSIVVTGTASYEELAILAASLKPQSKNGAGLTPTATPAPGS</sequence>
<keyword evidence="2" id="KW-0472">Membrane</keyword>
<evidence type="ECO:0000256" key="1">
    <source>
        <dbReference type="SAM" id="MobiDB-lite"/>
    </source>
</evidence>
<evidence type="ECO:0000256" key="2">
    <source>
        <dbReference type="SAM" id="Phobius"/>
    </source>
</evidence>
<accession>A0A372GH92</accession>
<dbReference type="EMBL" id="QVNQ01000004">
    <property type="protein sequence ID" value="RFS84740.1"/>
    <property type="molecule type" value="Genomic_DNA"/>
</dbReference>
<reference evidence="3 4" key="1">
    <citation type="submission" date="2018-08" db="EMBL/GenBank/DDBJ databases">
        <title>Actinomadura spongicola sp. nov., isolated from marine sponge Leucetta chagosensis.</title>
        <authorList>
            <person name="Li L."/>
            <person name="Lin H.W."/>
        </authorList>
    </citation>
    <scope>NUCLEOTIDE SEQUENCE [LARGE SCALE GENOMIC DNA]</scope>
    <source>
        <strain evidence="3 4">LHW52907</strain>
    </source>
</reference>
<feature type="region of interest" description="Disordered" evidence="1">
    <location>
        <begin position="1"/>
        <end position="51"/>
    </location>
</feature>
<evidence type="ECO:0000313" key="4">
    <source>
        <dbReference type="Proteomes" id="UP000262882"/>
    </source>
</evidence>
<dbReference type="AlphaFoldDB" id="A0A372GH92"/>
<evidence type="ECO:0000313" key="3">
    <source>
        <dbReference type="EMBL" id="RFS84740.1"/>
    </source>
</evidence>
<feature type="region of interest" description="Disordered" evidence="1">
    <location>
        <begin position="227"/>
        <end position="246"/>
    </location>
</feature>